<dbReference type="AlphaFoldDB" id="A0A6N2C1J2"/>
<proteinExistence type="predicted"/>
<organism evidence="1">
    <name type="scientific">Solanum chilense</name>
    <name type="common">Tomato</name>
    <name type="synonym">Lycopersicon chilense</name>
    <dbReference type="NCBI Taxonomy" id="4083"/>
    <lineage>
        <taxon>Eukaryota</taxon>
        <taxon>Viridiplantae</taxon>
        <taxon>Streptophyta</taxon>
        <taxon>Embryophyta</taxon>
        <taxon>Tracheophyta</taxon>
        <taxon>Spermatophyta</taxon>
        <taxon>Magnoliopsida</taxon>
        <taxon>eudicotyledons</taxon>
        <taxon>Gunneridae</taxon>
        <taxon>Pentapetalae</taxon>
        <taxon>asterids</taxon>
        <taxon>lamiids</taxon>
        <taxon>Solanales</taxon>
        <taxon>Solanaceae</taxon>
        <taxon>Solanoideae</taxon>
        <taxon>Solaneae</taxon>
        <taxon>Solanum</taxon>
        <taxon>Solanum subgen. Lycopersicon</taxon>
    </lineage>
</organism>
<gene>
    <name evidence="1" type="ORF">EJD97_024417</name>
</gene>
<evidence type="ECO:0000313" key="1">
    <source>
        <dbReference type="EMBL" id="TMX01487.1"/>
    </source>
</evidence>
<evidence type="ECO:0008006" key="2">
    <source>
        <dbReference type="Google" id="ProtNLM"/>
    </source>
</evidence>
<sequence length="187" mass="21261">MPPHRSNARNANAKNANAIPPIPNQEVSMLNFEMLFRFWHRVLLHRTIRFVSIAQMNSFMYVVLDLVKIVCRNSMLLENMRIFWLMNYAQQVEGDNLREYANGGQEVFHHPRTPIIRKGECLAQKERCFECGQSGHRLKDYPTRLGQGSSNGKAQSTTLAAPACRLTQHDNSTGIGGGQCQNKLYAL</sequence>
<comment type="caution">
    <text evidence="1">The sequence shown here is derived from an EMBL/GenBank/DDBJ whole genome shotgun (WGS) entry which is preliminary data.</text>
</comment>
<accession>A0A6N2C1J2</accession>
<dbReference type="EMBL" id="RXGB01000848">
    <property type="protein sequence ID" value="TMX01487.1"/>
    <property type="molecule type" value="Genomic_DNA"/>
</dbReference>
<reference evidence="1" key="1">
    <citation type="submission" date="2019-05" db="EMBL/GenBank/DDBJ databases">
        <title>The de novo reference genome and transcriptome assemblies of the wild tomato species Solanum chilense.</title>
        <authorList>
            <person name="Stam R."/>
            <person name="Nosenko T."/>
            <person name="Hoerger A.C."/>
            <person name="Stephan W."/>
            <person name="Seidel M.A."/>
            <person name="Kuhn J.M.M."/>
            <person name="Haberer G."/>
            <person name="Tellier A."/>
        </authorList>
    </citation>
    <scope>NUCLEOTIDE SEQUENCE</scope>
    <source>
        <tissue evidence="1">Mature leaves</tissue>
    </source>
</reference>
<protein>
    <recommendedName>
        <fullName evidence="2">CCHC-type domain-containing protein</fullName>
    </recommendedName>
</protein>
<name>A0A6N2C1J2_SOLCI</name>